<sequence>MPEADLYGLRLTGASSAVAAYNRGVGHLLRLRSGSVEAIASSVALDPTFALGHAALALLGHEFCAPVDIEARLRDARLHASRSSERERSHVYAVDAHLAGDSRPLIAHLAAHPRDALLLSTAVPTIAFAGVTSVPAEAWAIVEGAAPAYGDNWWFQGLLAFVRQEQHRFDEAMELSCRSLGQEPGAGHSAHARTHAHYETADHVGGLAWIDGWITGDGASIDSVLHFSWHAALHELSLGDLDAVRRRYTDQLRPGLGQGCRGLVDVGSLLWRWQLTPDAQDVPTMASIRDQFDDQSLLRPATAFMALHAAVALLALEDHDALGRLRDWATGHPDPVQSGVVAPLAGALASMASGHCSSAADQLERLTADAWRLGGSDAQREVIEETRIHALLRAGRYGAARDLLDRRLDRRRCQRDVRWRAVASSGLGDLVPVDGDRDLGQGVDRPGIAPTGPGDI</sequence>
<evidence type="ECO:0000256" key="3">
    <source>
        <dbReference type="SAM" id="MobiDB-lite"/>
    </source>
</evidence>
<evidence type="ECO:0000313" key="4">
    <source>
        <dbReference type="EMBL" id="CUR57355.1"/>
    </source>
</evidence>
<dbReference type="AlphaFoldDB" id="A0A2P2C5R3"/>
<dbReference type="EMBL" id="CZKA01000035">
    <property type="protein sequence ID" value="CUR57355.1"/>
    <property type="molecule type" value="Genomic_DNA"/>
</dbReference>
<dbReference type="PANTHER" id="PTHR16263">
    <property type="entry name" value="TETRATRICOPEPTIDE REPEAT PROTEIN 38"/>
    <property type="match status" value="1"/>
</dbReference>
<protein>
    <submittedName>
        <fullName evidence="4">FAD-dependent pyridine nucleotide-disulfide oxidoreductase</fullName>
    </submittedName>
</protein>
<gene>
    <name evidence="4" type="ORF">NOCA2400020</name>
</gene>
<evidence type="ECO:0000256" key="2">
    <source>
        <dbReference type="ARBA" id="ARBA00022803"/>
    </source>
</evidence>
<organism evidence="4">
    <name type="scientific">metagenome</name>
    <dbReference type="NCBI Taxonomy" id="256318"/>
    <lineage>
        <taxon>unclassified sequences</taxon>
        <taxon>metagenomes</taxon>
    </lineage>
</organism>
<dbReference type="PANTHER" id="PTHR16263:SF4">
    <property type="entry name" value="TETRATRICOPEPTIDE REPEAT PROTEIN 38"/>
    <property type="match status" value="1"/>
</dbReference>
<evidence type="ECO:0000256" key="1">
    <source>
        <dbReference type="ARBA" id="ARBA00022737"/>
    </source>
</evidence>
<keyword evidence="2" id="KW-0802">TPR repeat</keyword>
<proteinExistence type="predicted"/>
<reference evidence="4" key="1">
    <citation type="submission" date="2015-08" db="EMBL/GenBank/DDBJ databases">
        <authorList>
            <person name="Babu N.S."/>
            <person name="Beckwith C.J."/>
            <person name="Beseler K.G."/>
            <person name="Brison A."/>
            <person name="Carone J.V."/>
            <person name="Caskin T.P."/>
            <person name="Diamond M."/>
            <person name="Durham M.E."/>
            <person name="Foxe J.M."/>
            <person name="Go M."/>
            <person name="Henderson B.A."/>
            <person name="Jones I.B."/>
            <person name="McGettigan J.A."/>
            <person name="Micheletti S.J."/>
            <person name="Nasrallah M.E."/>
            <person name="Ortiz D."/>
            <person name="Piller C.R."/>
            <person name="Privatt S.R."/>
            <person name="Schneider S.L."/>
            <person name="Sharp S."/>
            <person name="Smith T.C."/>
            <person name="Stanton J.D."/>
            <person name="Ullery H.E."/>
            <person name="Wilson R.J."/>
            <person name="Serrano M.G."/>
            <person name="Buck G."/>
            <person name="Lee V."/>
            <person name="Wang Y."/>
            <person name="Carvalho R."/>
            <person name="Voegtly L."/>
            <person name="Shi R."/>
            <person name="Duckworth R."/>
            <person name="Johnson A."/>
            <person name="Loviza R."/>
            <person name="Walstead R."/>
            <person name="Shah Z."/>
            <person name="Kiflezghi M."/>
            <person name="Wade K."/>
            <person name="Ball S.L."/>
            <person name="Bradley K.W."/>
            <person name="Asai D.J."/>
            <person name="Bowman C.A."/>
            <person name="Russell D.A."/>
            <person name="Pope W.H."/>
            <person name="Jacobs-Sera D."/>
            <person name="Hendrix R.W."/>
            <person name="Hatfull G.F."/>
        </authorList>
    </citation>
    <scope>NUCLEOTIDE SEQUENCE</scope>
</reference>
<keyword evidence="1" id="KW-0677">Repeat</keyword>
<dbReference type="InterPro" id="IPR033891">
    <property type="entry name" value="TTC38"/>
</dbReference>
<feature type="region of interest" description="Disordered" evidence="3">
    <location>
        <begin position="433"/>
        <end position="456"/>
    </location>
</feature>
<name>A0A2P2C5R3_9ZZZZ</name>
<accession>A0A2P2C5R3</accession>